<feature type="domain" description="Enoyl reductase (ER)" evidence="1">
    <location>
        <begin position="10"/>
        <end position="321"/>
    </location>
</feature>
<sequence>MRAAVLRNWGAPDELRVESVPDPTPCDGEALVELRAAALNWHDVIVRQTGRGAQLPSILGMDGAGVRRDTGEEVVIYPGLNWGDKAAGPGPGFGVLGDADDGTYAELIAVPEAMLYPKPAHLSWLEAAALPCAALTAFRAVFTRAGLQPGETVLVLGAGSGVSTFAVLFAAASGAEVYVTSSSTAKIDSVRGLGARGGVLYTEPGWPAAVAESTGGGVDVIVCGVGSELADALSCLKTGGRIALFGARAGQAVGFDAATLYFRQASILGTTLGSPDDFARMLEFVTAHELRPVVDRVYPLDEIAAAHTYLETGGQLGKVVIDITA</sequence>
<dbReference type="SMART" id="SM00829">
    <property type="entry name" value="PKS_ER"/>
    <property type="match status" value="1"/>
</dbReference>
<keyword evidence="3" id="KW-1185">Reference proteome</keyword>
<dbReference type="Gene3D" id="3.90.180.10">
    <property type="entry name" value="Medium-chain alcohol dehydrogenases, catalytic domain"/>
    <property type="match status" value="1"/>
</dbReference>
<dbReference type="InterPro" id="IPR011032">
    <property type="entry name" value="GroES-like_sf"/>
</dbReference>
<evidence type="ECO:0000313" key="3">
    <source>
        <dbReference type="Proteomes" id="UP000282551"/>
    </source>
</evidence>
<name>A0A448I9E7_MYCCI</name>
<dbReference type="SUPFAM" id="SSF51735">
    <property type="entry name" value="NAD(P)-binding Rossmann-fold domains"/>
    <property type="match status" value="1"/>
</dbReference>
<dbReference type="AlphaFoldDB" id="A0A448I9E7"/>
<organism evidence="2 3">
    <name type="scientific">Mycolicibacterium chitae</name>
    <name type="common">Mycobacterium chitae</name>
    <dbReference type="NCBI Taxonomy" id="1792"/>
    <lineage>
        <taxon>Bacteria</taxon>
        <taxon>Bacillati</taxon>
        <taxon>Actinomycetota</taxon>
        <taxon>Actinomycetes</taxon>
        <taxon>Mycobacteriales</taxon>
        <taxon>Mycobacteriaceae</taxon>
        <taxon>Mycolicibacterium</taxon>
    </lineage>
</organism>
<dbReference type="EMBL" id="LR134355">
    <property type="protein sequence ID" value="VEG49066.1"/>
    <property type="molecule type" value="Genomic_DNA"/>
</dbReference>
<keyword evidence="2" id="KW-0560">Oxidoreductase</keyword>
<evidence type="ECO:0000313" key="2">
    <source>
        <dbReference type="EMBL" id="VEG49066.1"/>
    </source>
</evidence>
<reference evidence="2 3" key="1">
    <citation type="submission" date="2018-12" db="EMBL/GenBank/DDBJ databases">
        <authorList>
            <consortium name="Pathogen Informatics"/>
        </authorList>
    </citation>
    <scope>NUCLEOTIDE SEQUENCE [LARGE SCALE GENOMIC DNA]</scope>
    <source>
        <strain evidence="2 3">NCTC10485</strain>
    </source>
</reference>
<dbReference type="InterPro" id="IPR020843">
    <property type="entry name" value="ER"/>
</dbReference>
<protein>
    <submittedName>
        <fullName evidence="2">Zn-dependent oxidoreductase, NADPH:quinone reductase</fullName>
        <ecNumber evidence="2">1.1.1.1</ecNumber>
    </submittedName>
</protein>
<dbReference type="Pfam" id="PF08240">
    <property type="entry name" value="ADH_N"/>
    <property type="match status" value="1"/>
</dbReference>
<evidence type="ECO:0000259" key="1">
    <source>
        <dbReference type="SMART" id="SM00829"/>
    </source>
</evidence>
<dbReference type="InterPro" id="IPR013154">
    <property type="entry name" value="ADH-like_N"/>
</dbReference>
<dbReference type="Pfam" id="PF00107">
    <property type="entry name" value="ADH_zinc_N"/>
    <property type="match status" value="1"/>
</dbReference>
<dbReference type="Gene3D" id="3.40.50.720">
    <property type="entry name" value="NAD(P)-binding Rossmann-like Domain"/>
    <property type="match status" value="1"/>
</dbReference>
<dbReference type="EC" id="1.1.1.1" evidence="2"/>
<dbReference type="InterPro" id="IPR036291">
    <property type="entry name" value="NAD(P)-bd_dom_sf"/>
</dbReference>
<accession>A0A448I9E7</accession>
<gene>
    <name evidence="2" type="primary">adhT</name>
    <name evidence="2" type="ORF">NCTC10485_03371</name>
</gene>
<dbReference type="RefSeq" id="WP_126334785.1">
    <property type="nucleotide sequence ID" value="NZ_AP022604.1"/>
</dbReference>
<dbReference type="InterPro" id="IPR052711">
    <property type="entry name" value="Zinc_ADH-like"/>
</dbReference>
<dbReference type="Proteomes" id="UP000282551">
    <property type="component" value="Chromosome"/>
</dbReference>
<dbReference type="SUPFAM" id="SSF50129">
    <property type="entry name" value="GroES-like"/>
    <property type="match status" value="1"/>
</dbReference>
<proteinExistence type="predicted"/>
<dbReference type="PANTHER" id="PTHR45033:SF3">
    <property type="entry name" value="DEHYDROGENASE, PUTATIVE (AFU_ORTHOLOGUE AFUA_2G13270)-RELATED"/>
    <property type="match status" value="1"/>
</dbReference>
<dbReference type="GO" id="GO:0004022">
    <property type="term" value="F:alcohol dehydrogenase (NAD+) activity"/>
    <property type="evidence" value="ECO:0007669"/>
    <property type="project" value="UniProtKB-EC"/>
</dbReference>
<dbReference type="PANTHER" id="PTHR45033">
    <property type="match status" value="1"/>
</dbReference>
<dbReference type="InterPro" id="IPR013149">
    <property type="entry name" value="ADH-like_C"/>
</dbReference>
<dbReference type="OrthoDB" id="9787435at2"/>